<dbReference type="InterPro" id="IPR014318">
    <property type="entry name" value="Phageshock_PspG"/>
</dbReference>
<keyword evidence="1" id="KW-1133">Transmembrane helix</keyword>
<evidence type="ECO:0000313" key="3">
    <source>
        <dbReference type="Proteomes" id="UP000320591"/>
    </source>
</evidence>
<feature type="transmembrane region" description="Helical" evidence="1">
    <location>
        <begin position="40"/>
        <end position="61"/>
    </location>
</feature>
<dbReference type="RefSeq" id="WP_042872656.1">
    <property type="nucleotide sequence ID" value="NZ_CM001975.1"/>
</dbReference>
<dbReference type="EMBL" id="CP042220">
    <property type="protein sequence ID" value="QDX29000.1"/>
    <property type="molecule type" value="Genomic_DNA"/>
</dbReference>
<dbReference type="NCBIfam" id="TIGR02975">
    <property type="entry name" value="phageshock_pspG"/>
    <property type="match status" value="1"/>
</dbReference>
<feature type="transmembrane region" description="Helical" evidence="1">
    <location>
        <begin position="7"/>
        <end position="34"/>
    </location>
</feature>
<gene>
    <name evidence="2" type="primary">pspG</name>
    <name evidence="2" type="ORF">Dpoa569_0000702</name>
</gene>
<dbReference type="AlphaFoldDB" id="A0A5B8I7H0"/>
<dbReference type="Pfam" id="PF09583">
    <property type="entry name" value="Phageshock_PspG"/>
    <property type="match status" value="1"/>
</dbReference>
<name>A0A5B8I7H0_9GAMM</name>
<dbReference type="KEGG" id="dic:Dpoa569_0000702"/>
<evidence type="ECO:0000256" key="1">
    <source>
        <dbReference type="SAM" id="Phobius"/>
    </source>
</evidence>
<keyword evidence="1" id="KW-0812">Transmembrane</keyword>
<proteinExistence type="predicted"/>
<reference evidence="2 3" key="1">
    <citation type="journal article" date="2019" name="Environ. Microbiol.">
        <title>The phytopathogenic nature of Dickeya aquatica 174/2 and the dynamic early evolution of Dickeya pathogenicity.</title>
        <authorList>
            <person name="Duprey A."/>
            <person name="Taib N."/>
            <person name="Leonard S."/>
            <person name="Garin T."/>
            <person name="Flandrois J.P."/>
            <person name="Nasser W."/>
            <person name="Brochier-Armanet C."/>
            <person name="Reverchon S."/>
        </authorList>
    </citation>
    <scope>NUCLEOTIDE SEQUENCE [LARGE SCALE GENOMIC DNA]</scope>
    <source>
        <strain evidence="2 3">NCPPB 569</strain>
    </source>
</reference>
<protein>
    <submittedName>
        <fullName evidence="2">Envelope stress response protein PspG</fullName>
    </submittedName>
</protein>
<organism evidence="2 3">
    <name type="scientific">Dickeya poaceiphila</name>
    <dbReference type="NCBI Taxonomy" id="568768"/>
    <lineage>
        <taxon>Bacteria</taxon>
        <taxon>Pseudomonadati</taxon>
        <taxon>Pseudomonadota</taxon>
        <taxon>Gammaproteobacteria</taxon>
        <taxon>Enterobacterales</taxon>
        <taxon>Pectobacteriaceae</taxon>
        <taxon>Dickeya</taxon>
    </lineage>
</organism>
<dbReference type="STRING" id="568768.GCA_000406125_03273"/>
<accession>A0A5B8I7H0</accession>
<dbReference type="Proteomes" id="UP000320591">
    <property type="component" value="Chromosome"/>
</dbReference>
<evidence type="ECO:0000313" key="2">
    <source>
        <dbReference type="EMBL" id="QDX29000.1"/>
    </source>
</evidence>
<keyword evidence="3" id="KW-1185">Reference proteome</keyword>
<keyword evidence="1" id="KW-0472">Membrane</keyword>
<sequence length="91" mass="10531">MLEIFFVIGFFIMLLVTGVSLLGVMAALFVAAIFMLAAGLFAIAIKVLPWLLLAIVVVWLWRGYQGGPVCGTYRYRYRKKYDWRHRRGNDW</sequence>
<dbReference type="OrthoDB" id="6566611at2"/>